<dbReference type="SUPFAM" id="SSF56672">
    <property type="entry name" value="DNA/RNA polymerases"/>
    <property type="match status" value="1"/>
</dbReference>
<dbReference type="Gene3D" id="3.10.10.10">
    <property type="entry name" value="HIV Type 1 Reverse Transcriptase, subunit A, domain 1"/>
    <property type="match status" value="1"/>
</dbReference>
<protein>
    <recommendedName>
        <fullName evidence="1">RNA-directed DNA polymerase</fullName>
        <ecNumber evidence="1">2.7.7.49</ecNumber>
    </recommendedName>
</protein>
<dbReference type="CDD" id="cd00303">
    <property type="entry name" value="retropepsin_like"/>
    <property type="match status" value="1"/>
</dbReference>
<evidence type="ECO:0000256" key="1">
    <source>
        <dbReference type="ARBA" id="ARBA00012493"/>
    </source>
</evidence>
<gene>
    <name evidence="3" type="ORF">Cgig2_011348</name>
</gene>
<dbReference type="EC" id="2.7.7.49" evidence="1"/>
<dbReference type="GO" id="GO:0003964">
    <property type="term" value="F:RNA-directed DNA polymerase activity"/>
    <property type="evidence" value="ECO:0007669"/>
    <property type="project" value="UniProtKB-EC"/>
</dbReference>
<organism evidence="3 4">
    <name type="scientific">Carnegiea gigantea</name>
    <dbReference type="NCBI Taxonomy" id="171969"/>
    <lineage>
        <taxon>Eukaryota</taxon>
        <taxon>Viridiplantae</taxon>
        <taxon>Streptophyta</taxon>
        <taxon>Embryophyta</taxon>
        <taxon>Tracheophyta</taxon>
        <taxon>Spermatophyta</taxon>
        <taxon>Magnoliopsida</taxon>
        <taxon>eudicotyledons</taxon>
        <taxon>Gunneridae</taxon>
        <taxon>Pentapetalae</taxon>
        <taxon>Caryophyllales</taxon>
        <taxon>Cactineae</taxon>
        <taxon>Cactaceae</taxon>
        <taxon>Cactoideae</taxon>
        <taxon>Echinocereeae</taxon>
        <taxon>Carnegiea</taxon>
    </lineage>
</organism>
<dbReference type="Proteomes" id="UP001153076">
    <property type="component" value="Unassembled WGS sequence"/>
</dbReference>
<dbReference type="GO" id="GO:0004190">
    <property type="term" value="F:aspartic-type endopeptidase activity"/>
    <property type="evidence" value="ECO:0007669"/>
    <property type="project" value="InterPro"/>
</dbReference>
<dbReference type="Pfam" id="PF00078">
    <property type="entry name" value="RVT_1"/>
    <property type="match status" value="1"/>
</dbReference>
<keyword evidence="4" id="KW-1185">Reference proteome</keyword>
<dbReference type="Gene3D" id="3.30.70.270">
    <property type="match status" value="1"/>
</dbReference>
<dbReference type="InterPro" id="IPR000588">
    <property type="entry name" value="Pept_A3A"/>
</dbReference>
<evidence type="ECO:0000313" key="4">
    <source>
        <dbReference type="Proteomes" id="UP001153076"/>
    </source>
</evidence>
<dbReference type="InterPro" id="IPR000477">
    <property type="entry name" value="RT_dom"/>
</dbReference>
<dbReference type="Pfam" id="PF02160">
    <property type="entry name" value="Peptidase_A3"/>
    <property type="match status" value="1"/>
</dbReference>
<dbReference type="InterPro" id="IPR051320">
    <property type="entry name" value="Viral_Replic_Matur_Polypro"/>
</dbReference>
<dbReference type="OrthoDB" id="1914518at2759"/>
<dbReference type="EMBL" id="JAKOGI010000027">
    <property type="protein sequence ID" value="KAJ8448727.1"/>
    <property type="molecule type" value="Genomic_DNA"/>
</dbReference>
<name>A0A9Q1KU77_9CARY</name>
<sequence length="419" mass="49073">MIRVPNIKVELVYRFHKSEWFHAMIDTESDVTIVSANSYPERYWKDLHKPLQVVVASGQVTRLTKVVFGQFIAIHDTQSGQSKIMPLPTIVIQAPKDATYNLVLGVDFLKRFEEYWSNHSQISFLTPRGHWIKSSILHTPTMRTSITFTPRSQHGGYPQKWSKNWSKRQKKPSQKSVTLLTALSNTQRALEFRLEEEVKSLLQANFDDNLLKYWDKDKSYADIQLKDARSIVRVKPMRYNQNDEQEFKIQLRELEEKQLAYKSIEDNKSPHSSPTFMVNNHSEQKRGKPRMIINYKRLNKLTVFDGYFLPNKELLINKTLNKKWFSKFDCKSSFYQIKLKESAKPLTAFSTPQGQYIWNVMPMGLKNAPQIFQRRLDNIFNDYADFCLVYVDDILIFSSNIADHAIHLMKFIEKVVTTG</sequence>
<dbReference type="PANTHER" id="PTHR33064:SF37">
    <property type="entry name" value="RIBONUCLEASE H"/>
    <property type="match status" value="1"/>
</dbReference>
<evidence type="ECO:0000259" key="2">
    <source>
        <dbReference type="PROSITE" id="PS50878"/>
    </source>
</evidence>
<dbReference type="PANTHER" id="PTHR33064">
    <property type="entry name" value="POL PROTEIN"/>
    <property type="match status" value="1"/>
</dbReference>
<reference evidence="3" key="1">
    <citation type="submission" date="2022-04" db="EMBL/GenBank/DDBJ databases">
        <title>Carnegiea gigantea Genome sequencing and assembly v2.</title>
        <authorList>
            <person name="Copetti D."/>
            <person name="Sanderson M.J."/>
            <person name="Burquez A."/>
            <person name="Wojciechowski M.F."/>
        </authorList>
    </citation>
    <scope>NUCLEOTIDE SEQUENCE</scope>
    <source>
        <strain evidence="3">SGP5-SGP5p</strain>
        <tissue evidence="3">Aerial part</tissue>
    </source>
</reference>
<evidence type="ECO:0000313" key="3">
    <source>
        <dbReference type="EMBL" id="KAJ8448727.1"/>
    </source>
</evidence>
<accession>A0A9Q1KU77</accession>
<feature type="domain" description="Reverse transcriptase" evidence="2">
    <location>
        <begin position="262"/>
        <end position="419"/>
    </location>
</feature>
<dbReference type="InterPro" id="IPR021109">
    <property type="entry name" value="Peptidase_aspartic_dom_sf"/>
</dbReference>
<dbReference type="PROSITE" id="PS50878">
    <property type="entry name" value="RT_POL"/>
    <property type="match status" value="1"/>
</dbReference>
<proteinExistence type="predicted"/>
<dbReference type="InterPro" id="IPR043502">
    <property type="entry name" value="DNA/RNA_pol_sf"/>
</dbReference>
<dbReference type="GO" id="GO:0006508">
    <property type="term" value="P:proteolysis"/>
    <property type="evidence" value="ECO:0007669"/>
    <property type="project" value="InterPro"/>
</dbReference>
<dbReference type="InterPro" id="IPR043128">
    <property type="entry name" value="Rev_trsase/Diguanyl_cyclase"/>
</dbReference>
<dbReference type="AlphaFoldDB" id="A0A9Q1KU77"/>
<dbReference type="CDD" id="cd01647">
    <property type="entry name" value="RT_LTR"/>
    <property type="match status" value="1"/>
</dbReference>
<comment type="caution">
    <text evidence="3">The sequence shown here is derived from an EMBL/GenBank/DDBJ whole genome shotgun (WGS) entry which is preliminary data.</text>
</comment>
<dbReference type="SUPFAM" id="SSF50630">
    <property type="entry name" value="Acid proteases"/>
    <property type="match status" value="1"/>
</dbReference>